<gene>
    <name evidence="2" type="ordered locus">Mpet_1512</name>
</gene>
<protein>
    <submittedName>
        <fullName evidence="2">Formylmethanofuran dehydrogenase subunit E region</fullName>
    </submittedName>
</protein>
<dbReference type="HOGENOM" id="CLU_087508_0_0_2"/>
<evidence type="ECO:0000259" key="1">
    <source>
        <dbReference type="Pfam" id="PF02663"/>
    </source>
</evidence>
<evidence type="ECO:0000313" key="3">
    <source>
        <dbReference type="Proteomes" id="UP000006565"/>
    </source>
</evidence>
<dbReference type="InterPro" id="IPR003814">
    <property type="entry name" value="FmdEsu_dom"/>
</dbReference>
<proteinExistence type="predicted"/>
<dbReference type="OrthoDB" id="31120at2157"/>
<dbReference type="Proteomes" id="UP000006565">
    <property type="component" value="Chromosome"/>
</dbReference>
<dbReference type="PANTHER" id="PTHR39418">
    <property type="entry name" value="DEHYDROGENASE-RELATED"/>
    <property type="match status" value="1"/>
</dbReference>
<keyword evidence="3" id="KW-1185">Reference proteome</keyword>
<dbReference type="SUPFAM" id="SSF143555">
    <property type="entry name" value="FwdE-like"/>
    <property type="match status" value="1"/>
</dbReference>
<reference evidence="2 3" key="1">
    <citation type="journal article" date="2010" name="Stand. Genomic Sci.">
        <title>Complete genome sequence of Methanoplanus petrolearius type strain (SEBR 4847).</title>
        <authorList>
            <person name="Brambilla E."/>
            <person name="Djao O.D."/>
            <person name="Daligault H."/>
            <person name="Lapidus A."/>
            <person name="Lucas S."/>
            <person name="Hammon N."/>
            <person name="Nolan M."/>
            <person name="Tice H."/>
            <person name="Cheng J.F."/>
            <person name="Han C."/>
            <person name="Tapia R."/>
            <person name="Goodwin L."/>
            <person name="Pitluck S."/>
            <person name="Liolios K."/>
            <person name="Ivanova N."/>
            <person name="Mavromatis K."/>
            <person name="Mikhailova N."/>
            <person name="Pati A."/>
            <person name="Chen A."/>
            <person name="Palaniappan K."/>
            <person name="Land M."/>
            <person name="Hauser L."/>
            <person name="Chang Y.J."/>
            <person name="Jeffries C.D."/>
            <person name="Rohde M."/>
            <person name="Spring S."/>
            <person name="Sikorski J."/>
            <person name="Goker M."/>
            <person name="Woyke T."/>
            <person name="Bristow J."/>
            <person name="Eisen J.A."/>
            <person name="Markowitz V."/>
            <person name="Hugenholtz P."/>
            <person name="Kyrpides N.C."/>
            <person name="Klenk H.P."/>
        </authorList>
    </citation>
    <scope>NUCLEOTIDE SEQUENCE [LARGE SCALE GENOMIC DNA]</scope>
    <source>
        <strain evidence="3">DSM 11571 / OCM 486 / SEBR 4847</strain>
    </source>
</reference>
<dbReference type="AlphaFoldDB" id="E1RG34"/>
<dbReference type="InterPro" id="IPR053194">
    <property type="entry name" value="tRNA_methyltr_O"/>
</dbReference>
<dbReference type="EMBL" id="CP002117">
    <property type="protein sequence ID" value="ADN36269.1"/>
    <property type="molecule type" value="Genomic_DNA"/>
</dbReference>
<dbReference type="PANTHER" id="PTHR39418:SF1">
    <property type="entry name" value="DEHYDROGENASE"/>
    <property type="match status" value="1"/>
</dbReference>
<name>E1RG34_METP4</name>
<accession>E1RG34</accession>
<dbReference type="eggNOG" id="arCOG00762">
    <property type="taxonomic scope" value="Archaea"/>
</dbReference>
<dbReference type="Gene3D" id="3.30.1330.130">
    <property type="match status" value="1"/>
</dbReference>
<dbReference type="Pfam" id="PF02663">
    <property type="entry name" value="FmdE"/>
    <property type="match status" value="1"/>
</dbReference>
<evidence type="ECO:0000313" key="2">
    <source>
        <dbReference type="EMBL" id="ADN36269.1"/>
    </source>
</evidence>
<dbReference type="STRING" id="679926.Mpet_1512"/>
<sequence length="277" mass="31124">MTAIKEMTMGEEFCSDFFNDEDLEDLKQNPRSKFIEAIRNMDAATCLVKTAEIHGHFCPGSALGVMASLYGFSLLGDEAISSDGIMEDLLAIAEVNACFADGIQAVSGCTLGNNSLIYRDLGKHAVTFAVRGKEEGIRIRVRPEFMDYIIKEVPEFYPLMEKVIMRREGGPSELKRFRQKGREAAFVIIKKPFEDLFEAKTVVPDIPDYAPITGSFVCPECGEQVMATKVWKTGLHKRKCFDCIGRYFELDGSGIRKKDLRPEKKVKKQNHGPDKFL</sequence>
<dbReference type="KEGG" id="mpi:Mpet_1512"/>
<feature type="domain" description="Formylmethanofuran dehydrogenase subunit E" evidence="1">
    <location>
        <begin position="53"/>
        <end position="198"/>
    </location>
</feature>
<organism evidence="2 3">
    <name type="scientific">Methanolacinia petrolearia (strain DSM 11571 / OCM 486 / SEBR 4847)</name>
    <name type="common">Methanoplanus petrolearius</name>
    <dbReference type="NCBI Taxonomy" id="679926"/>
    <lineage>
        <taxon>Archaea</taxon>
        <taxon>Methanobacteriati</taxon>
        <taxon>Methanobacteriota</taxon>
        <taxon>Stenosarchaea group</taxon>
        <taxon>Methanomicrobia</taxon>
        <taxon>Methanomicrobiales</taxon>
        <taxon>Methanomicrobiaceae</taxon>
        <taxon>Methanolacinia</taxon>
    </lineage>
</organism>